<proteinExistence type="predicted"/>
<sequence length="194" mass="20064">MTADVRAKRRSAVALGALLAALMLPTAAACGIQPTGITVLGQAPAAVGAAVQPSQAFGSSGQFPVFFYLNDRLTPLYLPAKADTTEQDVLDALLNGPSKTAAAKGFVSALPATLTASIQADGLRYAYKLNLPLTAHAKAQFVCTMQYYDQTLSVGLQVGDSSMTWLGCSDTTGQYIPMPVTGDFSVPAATNSGQ</sequence>
<dbReference type="EMBL" id="JAGSXH010000003">
    <property type="protein sequence ID" value="MBS2961759.1"/>
    <property type="molecule type" value="Genomic_DNA"/>
</dbReference>
<dbReference type="Proteomes" id="UP000677913">
    <property type="component" value="Unassembled WGS sequence"/>
</dbReference>
<dbReference type="AlphaFoldDB" id="A0A8J7WLM9"/>
<accession>A0A8J7WLM9</accession>
<keyword evidence="1" id="KW-0732">Signal</keyword>
<organism evidence="2 3">
    <name type="scientific">Actinocrinis puniceicyclus</name>
    <dbReference type="NCBI Taxonomy" id="977794"/>
    <lineage>
        <taxon>Bacteria</taxon>
        <taxon>Bacillati</taxon>
        <taxon>Actinomycetota</taxon>
        <taxon>Actinomycetes</taxon>
        <taxon>Catenulisporales</taxon>
        <taxon>Actinospicaceae</taxon>
        <taxon>Actinocrinis</taxon>
    </lineage>
</organism>
<evidence type="ECO:0000256" key="1">
    <source>
        <dbReference type="SAM" id="SignalP"/>
    </source>
</evidence>
<protein>
    <recommendedName>
        <fullName evidence="4">Lipoprotein</fullName>
    </recommendedName>
</protein>
<feature type="chain" id="PRO_5038584965" description="Lipoprotein" evidence="1">
    <location>
        <begin position="29"/>
        <end position="194"/>
    </location>
</feature>
<comment type="caution">
    <text evidence="2">The sequence shown here is derived from an EMBL/GenBank/DDBJ whole genome shotgun (WGS) entry which is preliminary data.</text>
</comment>
<dbReference type="PROSITE" id="PS51257">
    <property type="entry name" value="PROKAR_LIPOPROTEIN"/>
    <property type="match status" value="1"/>
</dbReference>
<name>A0A8J7WLM9_9ACTN</name>
<dbReference type="RefSeq" id="WP_211463730.1">
    <property type="nucleotide sequence ID" value="NZ_JAGSXH010000003.1"/>
</dbReference>
<gene>
    <name evidence="2" type="ORF">KGA66_01775</name>
</gene>
<evidence type="ECO:0008006" key="4">
    <source>
        <dbReference type="Google" id="ProtNLM"/>
    </source>
</evidence>
<evidence type="ECO:0000313" key="3">
    <source>
        <dbReference type="Proteomes" id="UP000677913"/>
    </source>
</evidence>
<evidence type="ECO:0000313" key="2">
    <source>
        <dbReference type="EMBL" id="MBS2961759.1"/>
    </source>
</evidence>
<reference evidence="2" key="1">
    <citation type="submission" date="2021-04" db="EMBL/GenBank/DDBJ databases">
        <title>Genome based classification of Actinospica acidithermotolerans sp. nov., an actinobacterium isolated from an Indonesian hot spring.</title>
        <authorList>
            <person name="Kusuma A.B."/>
            <person name="Putra K.E."/>
            <person name="Nafisah S."/>
            <person name="Loh J."/>
            <person name="Nouioui I."/>
            <person name="Goodfellow M."/>
        </authorList>
    </citation>
    <scope>NUCLEOTIDE SEQUENCE</scope>
    <source>
        <strain evidence="2">DSM 45618</strain>
    </source>
</reference>
<feature type="signal peptide" evidence="1">
    <location>
        <begin position="1"/>
        <end position="28"/>
    </location>
</feature>
<keyword evidence="3" id="KW-1185">Reference proteome</keyword>